<dbReference type="RefSeq" id="WP_175487120.1">
    <property type="nucleotide sequence ID" value="NZ_FNBH01000001.1"/>
</dbReference>
<organism evidence="2 3">
    <name type="scientific">Epilithonimonas hungarica</name>
    <dbReference type="NCBI Taxonomy" id="454006"/>
    <lineage>
        <taxon>Bacteria</taxon>
        <taxon>Pseudomonadati</taxon>
        <taxon>Bacteroidota</taxon>
        <taxon>Flavobacteriia</taxon>
        <taxon>Flavobacteriales</taxon>
        <taxon>Weeksellaceae</taxon>
        <taxon>Chryseobacterium group</taxon>
        <taxon>Epilithonimonas</taxon>
    </lineage>
</organism>
<accession>A0A1G7H511</accession>
<dbReference type="AlphaFoldDB" id="A0A1G7H511"/>
<evidence type="ECO:0000259" key="1">
    <source>
        <dbReference type="Pfam" id="PF17517"/>
    </source>
</evidence>
<feature type="domain" description="IgGFc-binding protein N-terminal" evidence="1">
    <location>
        <begin position="137"/>
        <end position="445"/>
    </location>
</feature>
<dbReference type="NCBIfam" id="TIGR04131">
    <property type="entry name" value="Bac_Flav_CTERM"/>
    <property type="match status" value="1"/>
</dbReference>
<reference evidence="3" key="1">
    <citation type="submission" date="2016-10" db="EMBL/GenBank/DDBJ databases">
        <authorList>
            <person name="Varghese N."/>
            <person name="Submissions S."/>
        </authorList>
    </citation>
    <scope>NUCLEOTIDE SEQUENCE [LARGE SCALE GENOMIC DNA]</scope>
    <source>
        <strain evidence="3">DSM 19684</strain>
    </source>
</reference>
<name>A0A1G7H511_9FLAO</name>
<proteinExistence type="predicted"/>
<evidence type="ECO:0000313" key="3">
    <source>
        <dbReference type="Proteomes" id="UP000199203"/>
    </source>
</evidence>
<dbReference type="Proteomes" id="UP000199203">
    <property type="component" value="Unassembled WGS sequence"/>
</dbReference>
<keyword evidence="3" id="KW-1185">Reference proteome</keyword>
<gene>
    <name evidence="2" type="ORF">SAMN05421825_0688</name>
</gene>
<dbReference type="Pfam" id="PF13585">
    <property type="entry name" value="CHU_C"/>
    <property type="match status" value="1"/>
</dbReference>
<evidence type="ECO:0000313" key="2">
    <source>
        <dbReference type="EMBL" id="SDE95512.1"/>
    </source>
</evidence>
<dbReference type="EMBL" id="FNBH01000001">
    <property type="protein sequence ID" value="SDE95512.1"/>
    <property type="molecule type" value="Genomic_DNA"/>
</dbReference>
<dbReference type="InterPro" id="IPR026341">
    <property type="entry name" value="T9SS_type_B"/>
</dbReference>
<dbReference type="Pfam" id="PF17517">
    <property type="entry name" value="IgGFc_binding"/>
    <property type="match status" value="1"/>
</dbReference>
<dbReference type="PANTHER" id="PTHR46534">
    <property type="entry name" value="IGGFC_BINDING DOMAIN-CONTAINING PROTEIN"/>
    <property type="match status" value="1"/>
</dbReference>
<sequence>MDTEHWFAPMFDTYIVLNPDYDNSLNGDFLYLSTDSVDDFEVVIYSGEVELDRMTIRKGNPKYIKLPPNVITTTNPSDTFLSAKKGLHLVGGRKFLANLRLLRGPHAEIINSKGFAGLGTDFLGTMTPLATTPIYGVLSQNTQINILATENNTSVKISGYDPNILFLNNTQSPELNIKLNKGESYMAVVPYRIVDHLNVLVDDPYENYFGLVGANIHSDKPISVTNGNFNGNYINRYSGSDILMDQAIPTNRLGREYVIAKGNGALDVPGGGGLDMERVIVMAIKDGTKVTVNDSPTVYLLNKGQYKILYASSFYKNQGNGVYNMYVKSTEDVYVYQLLAGTNDVGYQFASGGMNMVPALNCLLPNQIVELPEVNQMGIRDDFNTNINIITKSGAQVTMNGELLNGLYGPYPVSGTSEWVLFSKKNVKGNVSIYSTKAVTAGLAGGNQAVGYGGFFGGFSSIPQITKKGTCAIGVKLQVDDGYDFYEWYHNGLLIASGGDSFLIDPENYGSGSYYCKISKSDCGSFSTDPYIYTKCPEFTVKNFDTGNCKTVEIPVSFSSVPLKPVNWDSVLVTEQPEEGSAYYDKSSGKIIFDPDNTDLKIVKFKYYFETTGAYPDSEEVTVTVNIAHINLTNMEDVQCVGFDGKGIYNLKTIFEKTVNQDSTYDKYEYFEDSSLTQKIPEVNLTDFYYQVESYKSEPGKTVYVKVTNIYGCDNKSKPAEIALKTFELPVINTIDVKDSNSVTISVSKGNSPYLYYIKKNGALDFLPADSDYSSSSTLPIKDGKGSYTVYVKSVDNCYPVTKVFLVVGISNTITPNGDGKNDTIDMSMISDKINPKFQIFDRNGIKVFEGSTANNYIWTGKENGVSISTGTYWYFLQWQDFENAEPDIIKGWIHLKNRSSE</sequence>
<dbReference type="PANTHER" id="PTHR46534:SF1">
    <property type="entry name" value="IGGFC-BINDING PROTEIN N-TERMINAL DOMAIN-CONTAINING PROTEIN"/>
    <property type="match status" value="1"/>
</dbReference>
<dbReference type="STRING" id="454006.SAMN05421825_0688"/>
<dbReference type="InterPro" id="IPR035234">
    <property type="entry name" value="IgGFc-bd_N"/>
</dbReference>
<protein>
    <submittedName>
        <fullName evidence="2">Gliding motility-associated C-terminal domain-containing protein</fullName>
    </submittedName>
</protein>